<keyword evidence="1" id="KW-0677">Repeat</keyword>
<dbReference type="Pfam" id="PF01345">
    <property type="entry name" value="DUF11"/>
    <property type="match status" value="2"/>
</dbReference>
<dbReference type="PANTHER" id="PTHR24104">
    <property type="entry name" value="E3 UBIQUITIN-PROTEIN LIGASE NHLRC1-RELATED"/>
    <property type="match status" value="1"/>
</dbReference>
<sequence>MRGILLFLALSLIAFFQHSTIQAQNITEYQFEASIETYQEITGGQLISNSTNLNDQFFDDINIGFNFSYGNNTFNKFGVSANGYVVLGTLANTSSNSPIADLNNAISPLGGDLRSKNGSSIRTELQGSSPNRIRIIQWRNFRHNNRNGNLNFQLKLFEGSGKIEFSYGNNSIDYNGFGDYFSLGYDVQVGLRGNSNTDFNSRQLNWNLFQGENWNTTNTENAVNNNSVVDLWFNSVPSTDLNFSYSRNESDLGINLFPNVAELCAEQEFIYSLEVVNSSASDNSNIEAEFNLPLGLSFISASASNGTYDENTGIYSIPTLGANETAVLDIIVSVDAGMEGSTINAIAEILSATASDPNLSNNNASVDLTVGSNSSPQLSTIPNQTAPYNGVSAPIDFTVSDAETAANDLIISVSSSNQTLLPNANITVGGSGENRELTLQPALNQFGITTVTVELSDGTCPIIKTFEVEVFRQIFNNFEAAKIVVGQPDFTSGSTTPSDIVAPGSNSSAVSVKGVLAVGSQTTNRVLIWNSVPTSNGEPADVVVGQTNFTNTGNGTRNNRLWSPNGVTFSPDGNKLIVTDSRNNRILIWNSIPTSNNAPADVVVGQNNFNSRNARTTQNGLNFPSDVQVTPSGKMIVTDRGNSRVLIFNKIPTSNYENADVVIGQTNFTNNNPGTAPDRLRIPWSTSISPDGKLLIADDENHRVLVFNSIPTTNGASADVVIGQDDFNSGNPGIGANRFSFPGVTVSPSGVIAVADFSNNRALIFNEIPTTNGVDADVVLGQRNFNERVSFNDGNGNTGTPSDRNMDTPYGINFDLNERLYINGRGMNRMMIFGETPSQVSDLSITFSSNSNTPCVNSLVTYSVEITNNGPNNATNVVVTSALPSGFTPTGFDAQRGTYNQESGFWRIPFIGDGETITLEMLGTVNAGENNNIITAYASVRSYNQNDSDFSNNAGSVDIEVLDNDAPIISEIDDVILDINTPSPNINFTVDDANVGANNVNVVASSSNQSLVQDANINVIGGGSNRFLQITPENDQFGLVTISVTVDDGTCSTTESFELFVGNVWLGNTTVWDAVNNWSAGVPSDVISAVIPANPLGGNFPVINNAAEVNNLIINDNAKITVNAGRNLDVYGNLTNLGTEYTGNGSVTMVGLSTQWIMGRISGLIINNGSGVNLENDLSTQRPLNLQAGQLNVGNNSLTIRNPIAGNANSLIMDATSTLNIEGTTAGITVPASINNLRKLQLNNGSGLTLNGNLQIADTLSLSTGTFNIGNNTLELNGYSQIQNGRLASLPNAILRINSANDAGKIIYSITQNQLSNLIINVTNGQFEIENTIIINNQLELIEGKLISTNGLINVSNNAQEGLSTSANSFIAGTLRRAVTAGINYTLPVGSMDFKQAVNIFFNSMSSSTSLDVFFNESSSDPSFTDISDLNLSVDGNQVEQLLDYGFWTLTPTNTTGTYVYNISVTSQGHANGNEIGNHILLKREDATADWEILGDYSSENEGGSFTDPITVSRSNLTGFSDFAIGSSTQGPLPVELISFEAVQEQNGVKLEWSTASEKNNSHFEIQKSNDGKEFETLGIVQGNGNSSSIIEYEFMDYSNHGNVSYYRLKQLDFDGQFEFSDVVKVQFSAQLFNINIHPNPASNLIYINFDEAVGATTIQFVNTKGQIVKKETVEEANQLELNIADLPVGYYQLLIWSKTKKGLISSNYKLLKN</sequence>
<proteinExistence type="predicted"/>
<dbReference type="GO" id="GO:0043161">
    <property type="term" value="P:proteasome-mediated ubiquitin-dependent protein catabolic process"/>
    <property type="evidence" value="ECO:0007669"/>
    <property type="project" value="TreeGrafter"/>
</dbReference>
<name>A0AA51RDF5_9BACT</name>
<evidence type="ECO:0000259" key="4">
    <source>
        <dbReference type="Pfam" id="PF01345"/>
    </source>
</evidence>
<keyword evidence="3" id="KW-0732">Signal</keyword>
<dbReference type="InterPro" id="IPR001258">
    <property type="entry name" value="NHL_repeat"/>
</dbReference>
<gene>
    <name evidence="6" type="ORF">QYS48_27675</name>
</gene>
<evidence type="ECO:0000259" key="5">
    <source>
        <dbReference type="Pfam" id="PF18962"/>
    </source>
</evidence>
<dbReference type="Gene3D" id="2.120.10.30">
    <property type="entry name" value="TolB, C-terminal domain"/>
    <property type="match status" value="1"/>
</dbReference>
<evidence type="ECO:0000256" key="1">
    <source>
        <dbReference type="ARBA" id="ARBA00022737"/>
    </source>
</evidence>
<evidence type="ECO:0000256" key="2">
    <source>
        <dbReference type="PROSITE-ProRule" id="PRU00504"/>
    </source>
</evidence>
<feature type="chain" id="PRO_5041271764" evidence="3">
    <location>
        <begin position="24"/>
        <end position="1714"/>
    </location>
</feature>
<dbReference type="Pfam" id="PF01436">
    <property type="entry name" value="NHL"/>
    <property type="match status" value="2"/>
</dbReference>
<dbReference type="InterPro" id="IPR013783">
    <property type="entry name" value="Ig-like_fold"/>
</dbReference>
<accession>A0AA51RDF5</accession>
<dbReference type="Pfam" id="PF18962">
    <property type="entry name" value="Por_Secre_tail"/>
    <property type="match status" value="1"/>
</dbReference>
<feature type="domain" description="DUF11" evidence="4">
    <location>
        <begin position="251"/>
        <end position="367"/>
    </location>
</feature>
<organism evidence="6 7">
    <name type="scientific">Marivirga arenosa</name>
    <dbReference type="NCBI Taxonomy" id="3059076"/>
    <lineage>
        <taxon>Bacteria</taxon>
        <taxon>Pseudomonadati</taxon>
        <taxon>Bacteroidota</taxon>
        <taxon>Cytophagia</taxon>
        <taxon>Cytophagales</taxon>
        <taxon>Marivirgaceae</taxon>
        <taxon>Marivirga</taxon>
    </lineage>
</organism>
<dbReference type="GO" id="GO:0000209">
    <property type="term" value="P:protein polyubiquitination"/>
    <property type="evidence" value="ECO:0007669"/>
    <property type="project" value="TreeGrafter"/>
</dbReference>
<feature type="signal peptide" evidence="3">
    <location>
        <begin position="1"/>
        <end position="23"/>
    </location>
</feature>
<protein>
    <submittedName>
        <fullName evidence="6">T9SS type A sorting domain-containing protein</fullName>
    </submittedName>
</protein>
<dbReference type="InterPro" id="IPR011042">
    <property type="entry name" value="6-blade_b-propeller_TolB-like"/>
</dbReference>
<reference evidence="6" key="1">
    <citation type="submission" date="2023-08" db="EMBL/GenBank/DDBJ databases">
        <title>Comparative genomics and taxonomic characterization of three novel marine species of genus Marivirga.</title>
        <authorList>
            <person name="Muhammad N."/>
            <person name="Kim S.-G."/>
        </authorList>
    </citation>
    <scope>NUCLEOTIDE SEQUENCE [LARGE SCALE GENOMIC DNA]</scope>
    <source>
        <strain evidence="6">ABR2-2</strain>
    </source>
</reference>
<dbReference type="GO" id="GO:0061630">
    <property type="term" value="F:ubiquitin protein ligase activity"/>
    <property type="evidence" value="ECO:0007669"/>
    <property type="project" value="TreeGrafter"/>
</dbReference>
<keyword evidence="7" id="KW-1185">Reference proteome</keyword>
<dbReference type="InterPro" id="IPR047589">
    <property type="entry name" value="DUF11_rpt"/>
</dbReference>
<dbReference type="CDD" id="cd05819">
    <property type="entry name" value="NHL"/>
    <property type="match status" value="1"/>
</dbReference>
<dbReference type="EMBL" id="CP129970">
    <property type="protein sequence ID" value="WMN07070.1"/>
    <property type="molecule type" value="Genomic_DNA"/>
</dbReference>
<dbReference type="GO" id="GO:0008270">
    <property type="term" value="F:zinc ion binding"/>
    <property type="evidence" value="ECO:0007669"/>
    <property type="project" value="UniProtKB-KW"/>
</dbReference>
<dbReference type="InterPro" id="IPR001434">
    <property type="entry name" value="OmcB-like_DUF11"/>
</dbReference>
<evidence type="ECO:0000256" key="3">
    <source>
        <dbReference type="SAM" id="SignalP"/>
    </source>
</evidence>
<dbReference type="SUPFAM" id="SSF63829">
    <property type="entry name" value="Calcium-dependent phosphotriesterase"/>
    <property type="match status" value="1"/>
</dbReference>
<dbReference type="Proteomes" id="UP001244443">
    <property type="component" value="Chromosome"/>
</dbReference>
<feature type="domain" description="DUF11" evidence="4">
    <location>
        <begin position="842"/>
        <end position="958"/>
    </location>
</feature>
<evidence type="ECO:0000313" key="7">
    <source>
        <dbReference type="Proteomes" id="UP001244443"/>
    </source>
</evidence>
<dbReference type="PANTHER" id="PTHR24104:SF25">
    <property type="entry name" value="PROTEIN LIN-41"/>
    <property type="match status" value="1"/>
</dbReference>
<dbReference type="InterPro" id="IPR026444">
    <property type="entry name" value="Secre_tail"/>
</dbReference>
<dbReference type="Gene3D" id="2.60.40.10">
    <property type="entry name" value="Immunoglobulins"/>
    <property type="match status" value="1"/>
</dbReference>
<dbReference type="PROSITE" id="PS51125">
    <property type="entry name" value="NHL"/>
    <property type="match status" value="1"/>
</dbReference>
<feature type="repeat" description="NHL" evidence="2">
    <location>
        <begin position="618"/>
        <end position="651"/>
    </location>
</feature>
<evidence type="ECO:0000313" key="6">
    <source>
        <dbReference type="EMBL" id="WMN07070.1"/>
    </source>
</evidence>
<dbReference type="RefSeq" id="WP_308357104.1">
    <property type="nucleotide sequence ID" value="NZ_CP129970.2"/>
</dbReference>
<dbReference type="NCBIfam" id="TIGR01451">
    <property type="entry name" value="B_ant_repeat"/>
    <property type="match status" value="1"/>
</dbReference>
<feature type="domain" description="Secretion system C-terminal sorting" evidence="5">
    <location>
        <begin position="1637"/>
        <end position="1701"/>
    </location>
</feature>
<dbReference type="InterPro" id="IPR050952">
    <property type="entry name" value="TRIM-NHL_E3_ligases"/>
</dbReference>